<feature type="compositionally biased region" description="Acidic residues" evidence="1">
    <location>
        <begin position="58"/>
        <end position="71"/>
    </location>
</feature>
<dbReference type="EMBL" id="JAAAUY010000140">
    <property type="protein sequence ID" value="KAF9334589.1"/>
    <property type="molecule type" value="Genomic_DNA"/>
</dbReference>
<evidence type="ECO:0000256" key="1">
    <source>
        <dbReference type="SAM" id="MobiDB-lite"/>
    </source>
</evidence>
<name>A0A9P5VP80_9FUNG</name>
<reference evidence="3" key="1">
    <citation type="journal article" date="2020" name="Fungal Divers.">
        <title>Resolving the Mortierellaceae phylogeny through synthesis of multi-gene phylogenetics and phylogenomics.</title>
        <authorList>
            <person name="Vandepol N."/>
            <person name="Liber J."/>
            <person name="Desiro A."/>
            <person name="Na H."/>
            <person name="Kennedy M."/>
            <person name="Barry K."/>
            <person name="Grigoriev I.V."/>
            <person name="Miller A.N."/>
            <person name="O'Donnell K."/>
            <person name="Stajich J.E."/>
            <person name="Bonito G."/>
        </authorList>
    </citation>
    <scope>NUCLEOTIDE SEQUENCE</scope>
    <source>
        <strain evidence="3">NVP1</strain>
    </source>
</reference>
<evidence type="ECO:0008006" key="5">
    <source>
        <dbReference type="Google" id="ProtNLM"/>
    </source>
</evidence>
<feature type="signal peptide" evidence="2">
    <location>
        <begin position="1"/>
        <end position="23"/>
    </location>
</feature>
<feature type="chain" id="PRO_5040513059" description="Secreted protein" evidence="2">
    <location>
        <begin position="24"/>
        <end position="132"/>
    </location>
</feature>
<protein>
    <recommendedName>
        <fullName evidence="5">Secreted protein</fullName>
    </recommendedName>
</protein>
<dbReference type="Proteomes" id="UP000696485">
    <property type="component" value="Unassembled WGS sequence"/>
</dbReference>
<evidence type="ECO:0000313" key="3">
    <source>
        <dbReference type="EMBL" id="KAF9334589.1"/>
    </source>
</evidence>
<dbReference type="AlphaFoldDB" id="A0A9P5VP80"/>
<evidence type="ECO:0000313" key="4">
    <source>
        <dbReference type="Proteomes" id="UP000696485"/>
    </source>
</evidence>
<organism evidence="3 4">
    <name type="scientific">Podila minutissima</name>
    <dbReference type="NCBI Taxonomy" id="64525"/>
    <lineage>
        <taxon>Eukaryota</taxon>
        <taxon>Fungi</taxon>
        <taxon>Fungi incertae sedis</taxon>
        <taxon>Mucoromycota</taxon>
        <taxon>Mortierellomycotina</taxon>
        <taxon>Mortierellomycetes</taxon>
        <taxon>Mortierellales</taxon>
        <taxon>Mortierellaceae</taxon>
        <taxon>Podila</taxon>
    </lineage>
</organism>
<evidence type="ECO:0000256" key="2">
    <source>
        <dbReference type="SAM" id="SignalP"/>
    </source>
</evidence>
<gene>
    <name evidence="3" type="ORF">BG006_001902</name>
</gene>
<keyword evidence="4" id="KW-1185">Reference proteome</keyword>
<feature type="region of interest" description="Disordered" evidence="1">
    <location>
        <begin position="51"/>
        <end position="71"/>
    </location>
</feature>
<proteinExistence type="predicted"/>
<accession>A0A9P5VP80</accession>
<sequence length="132" mass="13951">MTADVDAVLNVLVLAIGLAIGVGDDDSIVNRPLVTVVVGGVPETDSVTVGASELSKVEDDDEVEEEVDEDDDVEIVDSDVSPFVSGTLPFCCLTIVDEITADERVLGRFCWNSSRASSPSASSHTELLRTIL</sequence>
<comment type="caution">
    <text evidence="3">The sequence shown here is derived from an EMBL/GenBank/DDBJ whole genome shotgun (WGS) entry which is preliminary data.</text>
</comment>
<keyword evidence="2" id="KW-0732">Signal</keyword>